<dbReference type="Gene3D" id="3.40.1310.20">
    <property type="match status" value="1"/>
</dbReference>
<dbReference type="Gene3D" id="3.40.50.300">
    <property type="entry name" value="P-loop containing nucleotide triphosphate hydrolases"/>
    <property type="match status" value="1"/>
</dbReference>
<dbReference type="InterPro" id="IPR000605">
    <property type="entry name" value="Helicase_SF3_ssDNA/RNA_vir"/>
</dbReference>
<organism evidence="3">
    <name type="scientific">uncultured virus</name>
    <dbReference type="NCBI Taxonomy" id="340016"/>
    <lineage>
        <taxon>Viruses</taxon>
        <taxon>environmental samples</taxon>
    </lineage>
</organism>
<dbReference type="EMBL" id="KX259400">
    <property type="protein sequence ID" value="AOV86226.1"/>
    <property type="molecule type" value="Genomic_DNA"/>
</dbReference>
<evidence type="ECO:0000256" key="1">
    <source>
        <dbReference type="SAM" id="MobiDB-lite"/>
    </source>
</evidence>
<feature type="domain" description="Helicase superfamily 3 single-stranded DNA/RNA virus" evidence="2">
    <location>
        <begin position="279"/>
        <end position="372"/>
    </location>
</feature>
<dbReference type="GO" id="GO:0003724">
    <property type="term" value="F:RNA helicase activity"/>
    <property type="evidence" value="ECO:0007669"/>
    <property type="project" value="InterPro"/>
</dbReference>
<protein>
    <submittedName>
        <fullName evidence="3">Putative rep protein</fullName>
    </submittedName>
</protein>
<accession>A0A1D8MJV9</accession>
<evidence type="ECO:0000313" key="3">
    <source>
        <dbReference type="EMBL" id="AOV86226.1"/>
    </source>
</evidence>
<dbReference type="GO" id="GO:0003723">
    <property type="term" value="F:RNA binding"/>
    <property type="evidence" value="ECO:0007669"/>
    <property type="project" value="InterPro"/>
</dbReference>
<evidence type="ECO:0000259" key="2">
    <source>
        <dbReference type="Pfam" id="PF00910"/>
    </source>
</evidence>
<reference evidence="3" key="1">
    <citation type="submission" date="2016-05" db="EMBL/GenBank/DDBJ databases">
        <title>Viral Hybridization Blurs Taxonomic Lines in a Wastewater Treatment Plant.</title>
        <authorList>
            <person name="Pearson V.M.M."/>
            <person name="Caudle S.B."/>
            <person name="Rokyta D.R."/>
        </authorList>
    </citation>
    <scope>NUCLEOTIDE SEQUENCE</scope>
    <source>
        <strain evidence="3">Wastewater_Circular_Virus_FL7</strain>
    </source>
</reference>
<feature type="region of interest" description="Disordered" evidence="1">
    <location>
        <begin position="44"/>
        <end position="81"/>
    </location>
</feature>
<feature type="compositionally biased region" description="Acidic residues" evidence="1">
    <location>
        <begin position="63"/>
        <end position="78"/>
    </location>
</feature>
<sequence>MDSYPENKYVSRDDIVNAMEAEHATEANIQHAMRLQRADAMGARASGLRAPVPKRPALAIDLTSDDDKTEAEEEEEQEPDRADVEDILSNVLDDGKLKRRLMCGTISLKGFGGNKAMKDSLKRWINFMEQETDVFVYQCEQGKQGGEQGYRHVQWCARFKKQMLFSTVRLNMGVLKGWTRGIIGADGLARLVNYCSKADTRIEGPSGTKGKEAVLTEGKGKSGTRTDILKFRKWRMENPTARIHEVPEEYMQCVAKYPRLFDQLGTVKVPKVPYKRAYVLYGKSGVGKTARAKLMAEELKMDYYVKDSSNLWFDGYHGQKCVIVDEVRAGQAGQDSKKILNMFLQMLDPEDCYLAQIKGSFSYVTAQIFIFTSPVHPSQWFHHADYEDDPAAQLLRRFSKVTELKELFAHPKAQEPEPLEAAKVDELAEALFKEDA</sequence>
<proteinExistence type="predicted"/>
<name>A0A1D8MJV9_9VIRU</name>
<dbReference type="SUPFAM" id="SSF52540">
    <property type="entry name" value="P-loop containing nucleoside triphosphate hydrolases"/>
    <property type="match status" value="1"/>
</dbReference>
<dbReference type="Pfam" id="PF00910">
    <property type="entry name" value="RNA_helicase"/>
    <property type="match status" value="1"/>
</dbReference>
<dbReference type="InterPro" id="IPR027417">
    <property type="entry name" value="P-loop_NTPase"/>
</dbReference>